<organism evidence="1 2">
    <name type="scientific">Providencia alcalifaciens 205/92</name>
    <dbReference type="NCBI Taxonomy" id="1256988"/>
    <lineage>
        <taxon>Bacteria</taxon>
        <taxon>Pseudomonadati</taxon>
        <taxon>Pseudomonadota</taxon>
        <taxon>Gammaproteobacteria</taxon>
        <taxon>Enterobacterales</taxon>
        <taxon>Morganellaceae</taxon>
        <taxon>Providencia</taxon>
    </lineage>
</organism>
<accession>A0AAV3M119</accession>
<reference evidence="1 2" key="1">
    <citation type="submission" date="2014-01" db="EMBL/GenBank/DDBJ databases">
        <authorList>
            <person name="Durkin A.S."/>
            <person name="McCorrison J."/>
            <person name="Torralba M."/>
            <person name="Gillis M."/>
            <person name="Haft D.H."/>
            <person name="Methe B."/>
            <person name="Sutton G."/>
            <person name="Nelson K.E."/>
        </authorList>
    </citation>
    <scope>NUCLEOTIDE SEQUENCE [LARGE SCALE GENOMIC DNA]</scope>
    <source>
        <strain evidence="1 2">205/92</strain>
    </source>
</reference>
<dbReference type="EMBL" id="JALD01000072">
    <property type="protein sequence ID" value="EUD09392.1"/>
    <property type="molecule type" value="Genomic_DNA"/>
</dbReference>
<dbReference type="AlphaFoldDB" id="A0AAV3M119"/>
<proteinExistence type="predicted"/>
<gene>
    <name evidence="1" type="ORF">HMPREF1563_4141</name>
</gene>
<name>A0AAV3M119_9GAMM</name>
<evidence type="ECO:0000313" key="2">
    <source>
        <dbReference type="Proteomes" id="UP000022311"/>
    </source>
</evidence>
<comment type="caution">
    <text evidence="1">The sequence shown here is derived from an EMBL/GenBank/DDBJ whole genome shotgun (WGS) entry which is preliminary data.</text>
</comment>
<dbReference type="Proteomes" id="UP000022311">
    <property type="component" value="Unassembled WGS sequence"/>
</dbReference>
<sequence>MTDEVLCVNNLDYKDFGLFAGDNLWIKQYIADCCDGKNALR</sequence>
<protein>
    <submittedName>
        <fullName evidence="1">Uncharacterized protein</fullName>
    </submittedName>
</protein>
<evidence type="ECO:0000313" key="1">
    <source>
        <dbReference type="EMBL" id="EUD09392.1"/>
    </source>
</evidence>